<dbReference type="InterPro" id="IPR043502">
    <property type="entry name" value="DNA/RNA_pol_sf"/>
</dbReference>
<name>A0A9P5YIV8_9AGAR</name>
<proteinExistence type="predicted"/>
<comment type="caution">
    <text evidence="1">The sequence shown here is derived from an EMBL/GenBank/DDBJ whole genome shotgun (WGS) entry which is preliminary data.</text>
</comment>
<sequence length="152" mass="17353">MKVNDDGFLWPEEEKLVHHIIKTQEDGFAWDETEKGKFSADYFEPVIIPTVEHVPWVLRNIPIPRGVFDQVVEVIKAKIASGVYEPSNSSYRSRWFAVTKKDGKSIRIVHDLQPLNQVSIKDSALPPHVEPYAESFAGRACYGMFDLFVGFD</sequence>
<gene>
    <name evidence="1" type="ORF">BDN70DRAFT_821055</name>
</gene>
<dbReference type="OrthoDB" id="5599163at2759"/>
<evidence type="ECO:0000313" key="1">
    <source>
        <dbReference type="EMBL" id="KAF9470673.1"/>
    </source>
</evidence>
<organism evidence="1 2">
    <name type="scientific">Pholiota conissans</name>
    <dbReference type="NCBI Taxonomy" id="109636"/>
    <lineage>
        <taxon>Eukaryota</taxon>
        <taxon>Fungi</taxon>
        <taxon>Dikarya</taxon>
        <taxon>Basidiomycota</taxon>
        <taxon>Agaricomycotina</taxon>
        <taxon>Agaricomycetes</taxon>
        <taxon>Agaricomycetidae</taxon>
        <taxon>Agaricales</taxon>
        <taxon>Agaricineae</taxon>
        <taxon>Strophariaceae</taxon>
        <taxon>Pholiota</taxon>
    </lineage>
</organism>
<dbReference type="InterPro" id="IPR043128">
    <property type="entry name" value="Rev_trsase/Diguanyl_cyclase"/>
</dbReference>
<dbReference type="SUPFAM" id="SSF56672">
    <property type="entry name" value="DNA/RNA polymerases"/>
    <property type="match status" value="1"/>
</dbReference>
<feature type="non-terminal residue" evidence="1">
    <location>
        <position position="152"/>
    </location>
</feature>
<protein>
    <recommendedName>
        <fullName evidence="3">Gag-pol polyprotein</fullName>
    </recommendedName>
</protein>
<reference evidence="1" key="1">
    <citation type="submission" date="2020-11" db="EMBL/GenBank/DDBJ databases">
        <authorList>
            <consortium name="DOE Joint Genome Institute"/>
            <person name="Ahrendt S."/>
            <person name="Riley R."/>
            <person name="Andreopoulos W."/>
            <person name="Labutti K."/>
            <person name="Pangilinan J."/>
            <person name="Ruiz-Duenas F.J."/>
            <person name="Barrasa J.M."/>
            <person name="Sanchez-Garcia M."/>
            <person name="Camarero S."/>
            <person name="Miyauchi S."/>
            <person name="Serrano A."/>
            <person name="Linde D."/>
            <person name="Babiker R."/>
            <person name="Drula E."/>
            <person name="Ayuso-Fernandez I."/>
            <person name="Pacheco R."/>
            <person name="Padilla G."/>
            <person name="Ferreira P."/>
            <person name="Barriuso J."/>
            <person name="Kellner H."/>
            <person name="Castanera R."/>
            <person name="Alfaro M."/>
            <person name="Ramirez L."/>
            <person name="Pisabarro A.G."/>
            <person name="Kuo A."/>
            <person name="Tritt A."/>
            <person name="Lipzen A."/>
            <person name="He G."/>
            <person name="Yan M."/>
            <person name="Ng V."/>
            <person name="Cullen D."/>
            <person name="Martin F."/>
            <person name="Rosso M.-N."/>
            <person name="Henrissat B."/>
            <person name="Hibbett D."/>
            <person name="Martinez A.T."/>
            <person name="Grigoriev I.V."/>
        </authorList>
    </citation>
    <scope>NUCLEOTIDE SEQUENCE</scope>
    <source>
        <strain evidence="1">CIRM-BRFM 674</strain>
    </source>
</reference>
<dbReference type="EMBL" id="MU155884">
    <property type="protein sequence ID" value="KAF9470673.1"/>
    <property type="molecule type" value="Genomic_DNA"/>
</dbReference>
<dbReference type="Gene3D" id="3.30.70.270">
    <property type="match status" value="1"/>
</dbReference>
<evidence type="ECO:0008006" key="3">
    <source>
        <dbReference type="Google" id="ProtNLM"/>
    </source>
</evidence>
<dbReference type="Gene3D" id="3.10.10.10">
    <property type="entry name" value="HIV Type 1 Reverse Transcriptase, subunit A, domain 1"/>
    <property type="match status" value="1"/>
</dbReference>
<accession>A0A9P5YIV8</accession>
<dbReference type="Proteomes" id="UP000807469">
    <property type="component" value="Unassembled WGS sequence"/>
</dbReference>
<dbReference type="AlphaFoldDB" id="A0A9P5YIV8"/>
<keyword evidence="2" id="KW-1185">Reference proteome</keyword>
<evidence type="ECO:0000313" key="2">
    <source>
        <dbReference type="Proteomes" id="UP000807469"/>
    </source>
</evidence>